<evidence type="ECO:0000313" key="7">
    <source>
        <dbReference type="EMBL" id="GAA4341421.1"/>
    </source>
</evidence>
<dbReference type="PANTHER" id="PTHR30468:SF1">
    <property type="entry name" value="ALPHA-KETOGLUTARATE-DEPENDENT SULFONATE DIOXYGENASE"/>
    <property type="match status" value="1"/>
</dbReference>
<evidence type="ECO:0000256" key="4">
    <source>
        <dbReference type="ARBA" id="ARBA00023002"/>
    </source>
</evidence>
<comment type="similarity">
    <text evidence="1">Belongs to the TfdA dioxygenase family.</text>
</comment>
<protein>
    <submittedName>
        <fullName evidence="7">TauD/TfdA family dioxygenase</fullName>
    </submittedName>
</protein>
<dbReference type="SUPFAM" id="SSF51197">
    <property type="entry name" value="Clavaminate synthase-like"/>
    <property type="match status" value="1"/>
</dbReference>
<dbReference type="EMBL" id="BAABFO010000029">
    <property type="protein sequence ID" value="GAA4341421.1"/>
    <property type="molecule type" value="Genomic_DNA"/>
</dbReference>
<evidence type="ECO:0000256" key="2">
    <source>
        <dbReference type="ARBA" id="ARBA00022723"/>
    </source>
</evidence>
<evidence type="ECO:0000256" key="3">
    <source>
        <dbReference type="ARBA" id="ARBA00022964"/>
    </source>
</evidence>
<evidence type="ECO:0000313" key="8">
    <source>
        <dbReference type="Proteomes" id="UP001501671"/>
    </source>
</evidence>
<keyword evidence="2" id="KW-0479">Metal-binding</keyword>
<evidence type="ECO:0000259" key="6">
    <source>
        <dbReference type="Pfam" id="PF02668"/>
    </source>
</evidence>
<comment type="caution">
    <text evidence="7">The sequence shown here is derived from an EMBL/GenBank/DDBJ whole genome shotgun (WGS) entry which is preliminary data.</text>
</comment>
<sequence>MGIRFAPLTERFGAEITQVQVKDLRGSDMAALIRLLAERGVVVARGQDLAPEDFIVLMKKFGPLEFSIRDDFHLASHPDIYVISNIVENGKNLGNPYDGFGWHTDMAFCERPTAYTALYSLEVPAEGADTLFSSAFDTYERLPVERQEALSRLTVRHSHDMLHATRKSAPPLTEEQRARAPDVFHPLVRTHPMTGRKAVYLSSKSALPLGMPEPEGRQLIDELVAMTSRPENVYAHKWQVRDLVIWDNRGMLHCATEYDRKKYRRLLYRLTVGGEKPF</sequence>
<dbReference type="Pfam" id="PF02668">
    <property type="entry name" value="TauD"/>
    <property type="match status" value="1"/>
</dbReference>
<dbReference type="PANTHER" id="PTHR30468">
    <property type="entry name" value="ALPHA-KETOGLUTARATE-DEPENDENT SULFONATE DIOXYGENASE"/>
    <property type="match status" value="1"/>
</dbReference>
<dbReference type="InterPro" id="IPR051323">
    <property type="entry name" value="AtsK-like"/>
</dbReference>
<keyword evidence="8" id="KW-1185">Reference proteome</keyword>
<keyword evidence="4" id="KW-0560">Oxidoreductase</keyword>
<dbReference type="InterPro" id="IPR003819">
    <property type="entry name" value="TauD/TfdA-like"/>
</dbReference>
<evidence type="ECO:0000256" key="5">
    <source>
        <dbReference type="ARBA" id="ARBA00023004"/>
    </source>
</evidence>
<dbReference type="Proteomes" id="UP001501671">
    <property type="component" value="Unassembled WGS sequence"/>
</dbReference>
<feature type="domain" description="TauD/TfdA-like" evidence="6">
    <location>
        <begin position="5"/>
        <end position="271"/>
    </location>
</feature>
<dbReference type="Gene3D" id="3.60.130.10">
    <property type="entry name" value="Clavaminate synthase-like"/>
    <property type="match status" value="1"/>
</dbReference>
<dbReference type="InterPro" id="IPR042098">
    <property type="entry name" value="TauD-like_sf"/>
</dbReference>
<keyword evidence="5" id="KW-0408">Iron</keyword>
<proteinExistence type="inferred from homology"/>
<gene>
    <name evidence="7" type="ORF">GCM10023144_42180</name>
</gene>
<dbReference type="GO" id="GO:0051213">
    <property type="term" value="F:dioxygenase activity"/>
    <property type="evidence" value="ECO:0007669"/>
    <property type="project" value="UniProtKB-KW"/>
</dbReference>
<evidence type="ECO:0000256" key="1">
    <source>
        <dbReference type="ARBA" id="ARBA00005896"/>
    </source>
</evidence>
<keyword evidence="3 7" id="KW-0223">Dioxygenase</keyword>
<organism evidence="7 8">
    <name type="scientific">Pigmentiphaga soli</name>
    <dbReference type="NCBI Taxonomy" id="1007095"/>
    <lineage>
        <taxon>Bacteria</taxon>
        <taxon>Pseudomonadati</taxon>
        <taxon>Pseudomonadota</taxon>
        <taxon>Betaproteobacteria</taxon>
        <taxon>Burkholderiales</taxon>
        <taxon>Alcaligenaceae</taxon>
        <taxon>Pigmentiphaga</taxon>
    </lineage>
</organism>
<reference evidence="8" key="1">
    <citation type="journal article" date="2019" name="Int. J. Syst. Evol. Microbiol.">
        <title>The Global Catalogue of Microorganisms (GCM) 10K type strain sequencing project: providing services to taxonomists for standard genome sequencing and annotation.</title>
        <authorList>
            <consortium name="The Broad Institute Genomics Platform"/>
            <consortium name="The Broad Institute Genome Sequencing Center for Infectious Disease"/>
            <person name="Wu L."/>
            <person name="Ma J."/>
        </authorList>
    </citation>
    <scope>NUCLEOTIDE SEQUENCE [LARGE SCALE GENOMIC DNA]</scope>
    <source>
        <strain evidence="8">JCM 17666</strain>
    </source>
</reference>
<name>A0ABP8HMP3_9BURK</name>
<accession>A0ABP8HMP3</accession>